<dbReference type="Pfam" id="PF07396">
    <property type="entry name" value="Porin_O_P"/>
    <property type="match status" value="1"/>
</dbReference>
<evidence type="ECO:0000313" key="2">
    <source>
        <dbReference type="EMBL" id="MBA6157016.1"/>
    </source>
</evidence>
<dbReference type="Gene3D" id="2.40.160.10">
    <property type="entry name" value="Porin"/>
    <property type="match status" value="1"/>
</dbReference>
<dbReference type="SUPFAM" id="SSF56935">
    <property type="entry name" value="Porins"/>
    <property type="match status" value="1"/>
</dbReference>
<name>A0A839AR94_9FLAO</name>
<accession>A0A839AR94</accession>
<keyword evidence="1" id="KW-0732">Signal</keyword>
<evidence type="ECO:0008006" key="4">
    <source>
        <dbReference type="Google" id="ProtNLM"/>
    </source>
</evidence>
<evidence type="ECO:0000256" key="1">
    <source>
        <dbReference type="SAM" id="SignalP"/>
    </source>
</evidence>
<comment type="caution">
    <text evidence="2">The sequence shown here is derived from an EMBL/GenBank/DDBJ whole genome shotgun (WGS) entry which is preliminary data.</text>
</comment>
<dbReference type="AlphaFoldDB" id="A0A839AR94"/>
<feature type="signal peptide" evidence="1">
    <location>
        <begin position="1"/>
        <end position="18"/>
    </location>
</feature>
<dbReference type="EMBL" id="JACGLS010000005">
    <property type="protein sequence ID" value="MBA6157016.1"/>
    <property type="molecule type" value="Genomic_DNA"/>
</dbReference>
<organism evidence="2 3">
    <name type="scientific">Tenacibaculum pelagium</name>
    <dbReference type="NCBI Taxonomy" id="2759527"/>
    <lineage>
        <taxon>Bacteria</taxon>
        <taxon>Pseudomonadati</taxon>
        <taxon>Bacteroidota</taxon>
        <taxon>Flavobacteriia</taxon>
        <taxon>Flavobacteriales</taxon>
        <taxon>Flavobacteriaceae</taxon>
        <taxon>Tenacibaculum</taxon>
    </lineage>
</organism>
<reference evidence="2 3" key="1">
    <citation type="submission" date="2020-07" db="EMBL/GenBank/DDBJ databases">
        <title>Bacterium isolated from marine sediment.</title>
        <authorList>
            <person name="Shang D."/>
            <person name="Du Z.-J."/>
        </authorList>
    </citation>
    <scope>NUCLEOTIDE SEQUENCE [LARGE SCALE GENOMIC DNA]</scope>
    <source>
        <strain evidence="2 3">S7007</strain>
    </source>
</reference>
<gene>
    <name evidence="2" type="ORF">H3Z83_10850</name>
</gene>
<dbReference type="RefSeq" id="WP_182125516.1">
    <property type="nucleotide sequence ID" value="NZ_JACGLS010000005.1"/>
</dbReference>
<dbReference type="Proteomes" id="UP000563906">
    <property type="component" value="Unassembled WGS sequence"/>
</dbReference>
<dbReference type="InterPro" id="IPR010870">
    <property type="entry name" value="Porin_O/P"/>
</dbReference>
<evidence type="ECO:0000313" key="3">
    <source>
        <dbReference type="Proteomes" id="UP000563906"/>
    </source>
</evidence>
<sequence>MKKVFFALLAGASLFANAQSAPQDSIPTNPQNQQNAAQRILSGNINTKGVTVGGYGEITYNRATGKNAEMDVQRLVMLFGYKFNDELQFVTEIEFEHVKEVFVEQAFLQYTIAENVNLRGGLMLVPMGIVNEYHEPTTFNGVERPSMDGAIIPTTWREIGVGVSGKFDAASLRYQAYIFNGFQSTTSDGNGNITGGKLGGSKGLRGGRQKGAKSNFNNPNFSAKLDYYGLPGLRLGLSGYFGRTQSPNDVEDIAGADVGMSMVGFDARYAYQRFTARGQFVYANLTDTEDYNLATGGDLGSALQGYYLEAAYNLLPQRKKQQLFGFVRYEDYDTQASIENTALRNLAYDRQEWTLGLSYKLAPGAVVKADYQFKNNAADIATKQLNLGIGVWF</sequence>
<keyword evidence="3" id="KW-1185">Reference proteome</keyword>
<protein>
    <recommendedName>
        <fullName evidence="4">Porin</fullName>
    </recommendedName>
</protein>
<feature type="chain" id="PRO_5032798640" description="Porin" evidence="1">
    <location>
        <begin position="19"/>
        <end position="393"/>
    </location>
</feature>
<dbReference type="InterPro" id="IPR023614">
    <property type="entry name" value="Porin_dom_sf"/>
</dbReference>
<proteinExistence type="predicted"/>